<evidence type="ECO:0000256" key="2">
    <source>
        <dbReference type="ARBA" id="ARBA00008307"/>
    </source>
</evidence>
<dbReference type="InterPro" id="IPR024810">
    <property type="entry name" value="MAB21L/cGLR"/>
</dbReference>
<evidence type="ECO:0000313" key="11">
    <source>
        <dbReference type="EMBL" id="CAF4277108.1"/>
    </source>
</evidence>
<accession>A0A815JVV5</accession>
<dbReference type="EMBL" id="CAJNOQ010016481">
    <property type="protein sequence ID" value="CAF1381789.1"/>
    <property type="molecule type" value="Genomic_DNA"/>
</dbReference>
<name>A0A815JVV5_9BILA</name>
<comment type="similarity">
    <text evidence="2">Belongs to the mab-21 family.</text>
</comment>
<protein>
    <recommendedName>
        <fullName evidence="7">Mab-21-like HhH/H2TH-like domain-containing protein</fullName>
    </recommendedName>
</protein>
<evidence type="ECO:0000256" key="1">
    <source>
        <dbReference type="ARBA" id="ARBA00001946"/>
    </source>
</evidence>
<keyword evidence="6" id="KW-0460">Magnesium</keyword>
<evidence type="ECO:0000313" key="10">
    <source>
        <dbReference type="EMBL" id="CAF4039738.1"/>
    </source>
</evidence>
<evidence type="ECO:0000256" key="6">
    <source>
        <dbReference type="ARBA" id="ARBA00022842"/>
    </source>
</evidence>
<feature type="domain" description="Mab-21-like HhH/H2TH-like" evidence="7">
    <location>
        <begin position="336"/>
        <end position="419"/>
    </location>
</feature>
<dbReference type="SMART" id="SM01265">
    <property type="entry name" value="Mab-21"/>
    <property type="match status" value="1"/>
</dbReference>
<dbReference type="EMBL" id="CAJOBC010081874">
    <property type="protein sequence ID" value="CAF4277108.1"/>
    <property type="molecule type" value="Genomic_DNA"/>
</dbReference>
<evidence type="ECO:0000313" key="9">
    <source>
        <dbReference type="EMBL" id="CAF1381789.1"/>
    </source>
</evidence>
<keyword evidence="4" id="KW-0548">Nucleotidyltransferase</keyword>
<dbReference type="InterPro" id="IPR046906">
    <property type="entry name" value="Mab-21_HhH/H2TH-like"/>
</dbReference>
<dbReference type="GO" id="GO:0046872">
    <property type="term" value="F:metal ion binding"/>
    <property type="evidence" value="ECO:0007669"/>
    <property type="project" value="UniProtKB-KW"/>
</dbReference>
<dbReference type="Proteomes" id="UP000677228">
    <property type="component" value="Unassembled WGS sequence"/>
</dbReference>
<dbReference type="Proteomes" id="UP000681722">
    <property type="component" value="Unassembled WGS sequence"/>
</dbReference>
<dbReference type="EMBL" id="CAJOBA010037303">
    <property type="protein sequence ID" value="CAF4039738.1"/>
    <property type="molecule type" value="Genomic_DNA"/>
</dbReference>
<reference evidence="9" key="1">
    <citation type="submission" date="2021-02" db="EMBL/GenBank/DDBJ databases">
        <authorList>
            <person name="Nowell W R."/>
        </authorList>
    </citation>
    <scope>NUCLEOTIDE SEQUENCE</scope>
</reference>
<gene>
    <name evidence="9" type="ORF">GPM918_LOCUS32366</name>
    <name evidence="8" type="ORF">OVA965_LOCUS25407</name>
    <name evidence="11" type="ORF">SRO942_LOCUS33034</name>
    <name evidence="10" type="ORF">TMI583_LOCUS26135</name>
</gene>
<evidence type="ECO:0000313" key="8">
    <source>
        <dbReference type="EMBL" id="CAF1231642.1"/>
    </source>
</evidence>
<evidence type="ECO:0000313" key="12">
    <source>
        <dbReference type="Proteomes" id="UP000663829"/>
    </source>
</evidence>
<sequence length="708" mass="83508">MEDGEFESKFQSGDIPFEYDLMYTIPVRIQRESQLQFVSNGYYKIYYVQSLSHLPHNNQYINGFKLKEEIRSNIEKYCPRPLKSLTSVHEASIYIQYDNGSDKDILNKIEYFRQSLVDDERKQHEAQKNLNLFFRFCSDILEKKCTEYISNLSQDVFNMRIQPDLLEKQYKRMLLLIRVHQALFSSLIGNSLPKNLADRVRAVLNFYENYKHLIVDDHMKQVVQKCIAKSSLEECDIVIGLKLDFIPSASQSSFERIKQNRPNLYKKLKSYLKNVYLIPKCSSKTAQEESAYEFRLSFSVIESKIAELRTKSEKMLNGIARSIYYKYLHRTKLYVNEQYIKSYVIKTIVLWLCEKETNDINRQDVEDNDENKSNFLTKLFLDHILKTLEQKRCPHYFDEQTNLLEEYDFSFLDRVYEVLARLKIPEKHSVVQAQKVPSMSSMMLEFVKQTPEIVEEFNELQIHWFYNRSQLYVPQKYSWALNHTFCHLYYCDAETNDWLRMMKRIMLMDANDAYHNDDIDIEGICVEDICDAVEHLNFTVVNHWSLIKQIMSDNDGMRYLFSLRRSLLTYTINIGNRWVYARFANNMKTATLAKILLNGHGTHLPDKLFNSGPMNTTGCVKDMYLLHVDLDGEQHVCSRQQVLDQFWLDNFAPQISDFIYLICCGYANAKFVIGDRSTDAITVQSCFGRISRAVRLIRGFQKMDLGNR</sequence>
<dbReference type="Proteomes" id="UP000682733">
    <property type="component" value="Unassembled WGS sequence"/>
</dbReference>
<dbReference type="EMBL" id="CAJNOK010015757">
    <property type="protein sequence ID" value="CAF1231642.1"/>
    <property type="molecule type" value="Genomic_DNA"/>
</dbReference>
<proteinExistence type="inferred from homology"/>
<comment type="cofactor">
    <cofactor evidence="1">
        <name>Mg(2+)</name>
        <dbReference type="ChEBI" id="CHEBI:18420"/>
    </cofactor>
</comment>
<dbReference type="Proteomes" id="UP000663829">
    <property type="component" value="Unassembled WGS sequence"/>
</dbReference>
<dbReference type="PANTHER" id="PTHR10656:SF42">
    <property type="entry name" value="CYCLIC GMP-AMP SYNTHASE-LIKE PROTEIN-RELATED"/>
    <property type="match status" value="1"/>
</dbReference>
<keyword evidence="12" id="KW-1185">Reference proteome</keyword>
<dbReference type="Gene3D" id="1.10.1410.40">
    <property type="match status" value="1"/>
</dbReference>
<keyword evidence="5" id="KW-0479">Metal-binding</keyword>
<dbReference type="AlphaFoldDB" id="A0A815JVV5"/>
<evidence type="ECO:0000256" key="4">
    <source>
        <dbReference type="ARBA" id="ARBA00022695"/>
    </source>
</evidence>
<comment type="caution">
    <text evidence="9">The sequence shown here is derived from an EMBL/GenBank/DDBJ whole genome shotgun (WGS) entry which is preliminary data.</text>
</comment>
<evidence type="ECO:0000256" key="3">
    <source>
        <dbReference type="ARBA" id="ARBA00022679"/>
    </source>
</evidence>
<evidence type="ECO:0000259" key="7">
    <source>
        <dbReference type="Pfam" id="PF20266"/>
    </source>
</evidence>
<dbReference type="GO" id="GO:0016779">
    <property type="term" value="F:nucleotidyltransferase activity"/>
    <property type="evidence" value="ECO:0007669"/>
    <property type="project" value="UniProtKB-KW"/>
</dbReference>
<evidence type="ECO:0000256" key="5">
    <source>
        <dbReference type="ARBA" id="ARBA00022723"/>
    </source>
</evidence>
<dbReference type="PANTHER" id="PTHR10656">
    <property type="entry name" value="CELL FATE DETERMINING PROTEIN MAB21-RELATED"/>
    <property type="match status" value="1"/>
</dbReference>
<dbReference type="Pfam" id="PF20266">
    <property type="entry name" value="Mab-21_C"/>
    <property type="match status" value="1"/>
</dbReference>
<keyword evidence="3" id="KW-0808">Transferase</keyword>
<organism evidence="9 12">
    <name type="scientific">Didymodactylos carnosus</name>
    <dbReference type="NCBI Taxonomy" id="1234261"/>
    <lineage>
        <taxon>Eukaryota</taxon>
        <taxon>Metazoa</taxon>
        <taxon>Spiralia</taxon>
        <taxon>Gnathifera</taxon>
        <taxon>Rotifera</taxon>
        <taxon>Eurotatoria</taxon>
        <taxon>Bdelloidea</taxon>
        <taxon>Philodinida</taxon>
        <taxon>Philodinidae</taxon>
        <taxon>Didymodactylos</taxon>
    </lineage>
</organism>